<protein>
    <submittedName>
        <fullName evidence="1">Yeast-form wall Protein 1</fullName>
    </submittedName>
</protein>
<evidence type="ECO:0000313" key="1">
    <source>
        <dbReference type="EMBL" id="CAH6718544.1"/>
    </source>
</evidence>
<proteinExistence type="predicted"/>
<evidence type="ECO:0000313" key="2">
    <source>
        <dbReference type="Proteomes" id="UP001152531"/>
    </source>
</evidence>
<keyword evidence="2" id="KW-1185">Reference proteome</keyword>
<accession>A0ACA9Y0S0</accession>
<dbReference type="Proteomes" id="UP001152531">
    <property type="component" value="Unassembled WGS sequence"/>
</dbReference>
<comment type="caution">
    <text evidence="1">The sequence shown here is derived from an EMBL/GenBank/DDBJ whole genome shotgun (WGS) entry which is preliminary data.</text>
</comment>
<organism evidence="1 2">
    <name type="scientific">[Candida] jaroonii</name>
    <dbReference type="NCBI Taxonomy" id="467808"/>
    <lineage>
        <taxon>Eukaryota</taxon>
        <taxon>Fungi</taxon>
        <taxon>Dikarya</taxon>
        <taxon>Ascomycota</taxon>
        <taxon>Saccharomycotina</taxon>
        <taxon>Pichiomycetes</taxon>
        <taxon>Debaryomycetaceae</taxon>
        <taxon>Yamadazyma</taxon>
    </lineage>
</organism>
<gene>
    <name evidence="1" type="ORF">CLIB1444_01S09098</name>
</gene>
<name>A0ACA9Y0S0_9ASCO</name>
<sequence length="444" mass="46187">MKYLLSIASLLATTIAKDVVCMVNDEAVATVDLDTGVCPFTIPEDLPVEFDFTSTEDYNVIFYYAVAQASKYFNDIPAEGRTINIPANLLYGLESTPLFQVSDSKTPAANSTEALRKRLLGKTALYSRDAESDFVASLEGEEGTELPGQTFAVVDPSVASSEVADASSAAGGELTVTNSHTTVMTITSCSDNKCSETEVPATEVVTTVTSEGIVTAYTTVCPLTEEGTTTETEFSTTVMTITSCADNKCHETVVPAKETVTTETVEGVETIYTTYCPLSDESSAPAPTTLAPESYDATSTEYVTSYITITSCGANGCEEKSMVETVTTVTVNGVETAYTTYCPIEEATTGAETSTVGYANSTAPVTTPIVAPTTSLNTTDVVTVCTGPDCDTTTTVQAVVTVSVSGGASPSVEADVSTFEAGAATNVGGITSIVALVGAIVYLL</sequence>
<dbReference type="EMBL" id="CALSDN010000001">
    <property type="protein sequence ID" value="CAH6718544.1"/>
    <property type="molecule type" value="Genomic_DNA"/>
</dbReference>
<reference evidence="1" key="1">
    <citation type="submission" date="2022-06" db="EMBL/GenBank/DDBJ databases">
        <authorList>
            <person name="Legras J.-L."/>
            <person name="Devillers H."/>
            <person name="Grondin C."/>
        </authorList>
    </citation>
    <scope>NUCLEOTIDE SEQUENCE</scope>
    <source>
        <strain evidence="1">CLIB 1444</strain>
    </source>
</reference>